<dbReference type="Proteomes" id="UP000006546">
    <property type="component" value="Chromosome"/>
</dbReference>
<gene>
    <name evidence="2" type="ordered locus">Trebr_0893</name>
</gene>
<dbReference type="HOGENOM" id="CLU_030185_0_0_12"/>
<dbReference type="EMBL" id="CP002696">
    <property type="protein sequence ID" value="AEE16329.1"/>
    <property type="molecule type" value="Genomic_DNA"/>
</dbReference>
<protein>
    <submittedName>
        <fullName evidence="2">Uncharacterized protein</fullName>
    </submittedName>
</protein>
<dbReference type="RefSeq" id="WP_013758048.1">
    <property type="nucleotide sequence ID" value="NC_015500.1"/>
</dbReference>
<evidence type="ECO:0000313" key="2">
    <source>
        <dbReference type="EMBL" id="AEE16329.1"/>
    </source>
</evidence>
<sequence length="519" mass="55660">MKNLLRMTLPVCCAFALLASAAAQESFGGFDDFSDGFSDGFGSSDAAVSPFTFGLRADTTVRALVGGDAYKGYFDLDDVRDAVSAVPSLTFDLGYSLGAAEAAVKVAVDTDAVKNHPEDIIEELTLRAYLGDFVLEAGKMKVVWGKGDKLHVLDNFNANDYTDFIIPDYIDRRLAEPMLRAVWNSPLGLRAEAVYTPLMTADRLSSSGMWVPAQSAALTAKVTEVLGVQAAAALNADDAAALLAVMNKADSVVPKTDSFDYGQAGFRLTGTAGIADWGVSYYYGHYKQPSVSWAGYVAAQTAAERAKAVAYQTALGASKSPAEAEEAAKEAYIASVAAAGDSALPSLHYDRLQVFGLEGAAVLGMFNLRAEAAYYLTGDTSGDDPWVHNNSINWIAGFDVDLPIHNVNVNVQNNGSYLLNNDKIDSVLDADYDAKDRYTNNKLVVALTDTFLHEKLELACNVLWGIERGDVLVMPKVTYTVTPGLDVSVSGLYITGSDDSEFAAYRDNSFVQLKVAYSF</sequence>
<evidence type="ECO:0000256" key="1">
    <source>
        <dbReference type="SAM" id="SignalP"/>
    </source>
</evidence>
<name>F4LJ72_TREBD</name>
<keyword evidence="3" id="KW-1185">Reference proteome</keyword>
<feature type="chain" id="PRO_5003317703" evidence="1">
    <location>
        <begin position="24"/>
        <end position="519"/>
    </location>
</feature>
<reference evidence="3" key="1">
    <citation type="submission" date="2011-04" db="EMBL/GenBank/DDBJ databases">
        <title>The complete genome of Treponema brennaborense DSM 12168.</title>
        <authorList>
            <person name="Lucas S."/>
            <person name="Han J."/>
            <person name="Lapidus A."/>
            <person name="Bruce D."/>
            <person name="Goodwin L."/>
            <person name="Pitluck S."/>
            <person name="Peters L."/>
            <person name="Kyrpides N."/>
            <person name="Mavromatis K."/>
            <person name="Ivanova N."/>
            <person name="Mikhailova N."/>
            <person name="Pagani I."/>
            <person name="Teshima H."/>
            <person name="Detter J.C."/>
            <person name="Tapia R."/>
            <person name="Han C."/>
            <person name="Land M."/>
            <person name="Hauser L."/>
            <person name="Markowitz V."/>
            <person name="Cheng J.-F."/>
            <person name="Hugenholtz P."/>
            <person name="Woyke T."/>
            <person name="Wu D."/>
            <person name="Gronow S."/>
            <person name="Wellnitz S."/>
            <person name="Brambilla E."/>
            <person name="Klenk H.-P."/>
            <person name="Eisen J.A."/>
        </authorList>
    </citation>
    <scope>NUCLEOTIDE SEQUENCE [LARGE SCALE GENOMIC DNA]</scope>
    <source>
        <strain evidence="3">DSM 12168 / CIP 105900 / DD5/3</strain>
    </source>
</reference>
<feature type="signal peptide" evidence="1">
    <location>
        <begin position="1"/>
        <end position="23"/>
    </location>
</feature>
<evidence type="ECO:0000313" key="3">
    <source>
        <dbReference type="Proteomes" id="UP000006546"/>
    </source>
</evidence>
<accession>F4LJ72</accession>
<proteinExistence type="predicted"/>
<dbReference type="STRING" id="906968.Trebr_0893"/>
<dbReference type="OrthoDB" id="2111300at2"/>
<organism evidence="2 3">
    <name type="scientific">Treponema brennaborense (strain DSM 12168 / CIP 105900 / DD5/3)</name>
    <dbReference type="NCBI Taxonomy" id="906968"/>
    <lineage>
        <taxon>Bacteria</taxon>
        <taxon>Pseudomonadati</taxon>
        <taxon>Spirochaetota</taxon>
        <taxon>Spirochaetia</taxon>
        <taxon>Spirochaetales</taxon>
        <taxon>Treponemataceae</taxon>
        <taxon>Treponema</taxon>
    </lineage>
</organism>
<dbReference type="AlphaFoldDB" id="F4LJ72"/>
<dbReference type="KEGG" id="tbe:Trebr_0893"/>
<keyword evidence="1" id="KW-0732">Signal</keyword>
<dbReference type="eggNOG" id="ENOG5032XTS">
    <property type="taxonomic scope" value="Bacteria"/>
</dbReference>